<dbReference type="EMBL" id="QRWT01000017">
    <property type="protein sequence ID" value="RGT49792.1"/>
    <property type="molecule type" value="Genomic_DNA"/>
</dbReference>
<dbReference type="Proteomes" id="UP000284772">
    <property type="component" value="Unassembled WGS sequence"/>
</dbReference>
<proteinExistence type="predicted"/>
<comment type="caution">
    <text evidence="1">The sequence shown here is derived from an EMBL/GenBank/DDBJ whole genome shotgun (WGS) entry which is preliminary data.</text>
</comment>
<reference evidence="1 2" key="1">
    <citation type="submission" date="2018-08" db="EMBL/GenBank/DDBJ databases">
        <title>A genome reference for cultivated species of the human gut microbiota.</title>
        <authorList>
            <person name="Zou Y."/>
            <person name="Xue W."/>
            <person name="Luo G."/>
        </authorList>
    </citation>
    <scope>NUCLEOTIDE SEQUENCE [LARGE SCALE GENOMIC DNA]</scope>
    <source>
        <strain evidence="1 2">AF19-10AC</strain>
    </source>
</reference>
<gene>
    <name evidence="1" type="ORF">DWX27_14855</name>
</gene>
<name>A0AAQ0LLD7_9BACE</name>
<evidence type="ECO:0000313" key="2">
    <source>
        <dbReference type="Proteomes" id="UP000284772"/>
    </source>
</evidence>
<dbReference type="AlphaFoldDB" id="A0AAQ0LLD7"/>
<accession>A0AAQ0LLD7</accession>
<sequence length="353" mass="41719">MPFHFYSEVAFFISLHTKTKIMEYQIIPINTIKRIESWLTDEAGFSRSMLHNELDYISDVYLLGKKFPAEIQDLYLSIKKEEQSIPYPNNGTDEERYEFSMTVGKNLVLESGNYKTERIEELWNSYSNNEDPSFEQQDQDVFYGILLIVCIYYKHTQTNGYFDFEDYVADPMQVKYSYSIRPDMLNLYKMFHEKKKSKNNTITIEYNKQKIELTNDDGWFLNMITPYLDKYLGTPSLEEAERELDKDYPSIGKRGRKRENAILDTVTLSIYNLLRHSSFAAKGKALTDNEGKFMLELLIYLGLIEEDSNKNDILNLRATIRNLQKYEVRPNWWKIPMCKMSPNNPIGDLKSYW</sequence>
<evidence type="ECO:0000313" key="1">
    <source>
        <dbReference type="EMBL" id="RGT49792.1"/>
    </source>
</evidence>
<protein>
    <submittedName>
        <fullName evidence="1">Uncharacterized protein</fullName>
    </submittedName>
</protein>
<organism evidence="1 2">
    <name type="scientific">Bacteroides intestinalis</name>
    <dbReference type="NCBI Taxonomy" id="329854"/>
    <lineage>
        <taxon>Bacteria</taxon>
        <taxon>Pseudomonadati</taxon>
        <taxon>Bacteroidota</taxon>
        <taxon>Bacteroidia</taxon>
        <taxon>Bacteroidales</taxon>
        <taxon>Bacteroidaceae</taxon>
        <taxon>Bacteroides</taxon>
    </lineage>
</organism>